<keyword evidence="1" id="KW-0472">Membrane</keyword>
<dbReference type="OrthoDB" id="3693302at2"/>
<dbReference type="AlphaFoldDB" id="A0A543JJQ3"/>
<accession>A0A543JJQ3</accession>
<feature type="transmembrane region" description="Helical" evidence="1">
    <location>
        <begin position="6"/>
        <end position="28"/>
    </location>
</feature>
<gene>
    <name evidence="2" type="ORF">FHX81_5503</name>
</gene>
<comment type="caution">
    <text evidence="2">The sequence shown here is derived from an EMBL/GenBank/DDBJ whole genome shotgun (WGS) entry which is preliminary data.</text>
</comment>
<sequence>MGGVTALTTFLLMVIVFGLLGLVLFWAFGIDRRAVPDYTGDDFGLLTEVSAVPTPEAADVLARRLRAARIKVTVVRRGGLHRLMVFPADAPDAKLLLRAEHS</sequence>
<protein>
    <submittedName>
        <fullName evidence="2">Uncharacterized protein</fullName>
    </submittedName>
</protein>
<organism evidence="2 3">
    <name type="scientific">Saccharothrix saharensis</name>
    <dbReference type="NCBI Taxonomy" id="571190"/>
    <lineage>
        <taxon>Bacteria</taxon>
        <taxon>Bacillati</taxon>
        <taxon>Actinomycetota</taxon>
        <taxon>Actinomycetes</taxon>
        <taxon>Pseudonocardiales</taxon>
        <taxon>Pseudonocardiaceae</taxon>
        <taxon>Saccharothrix</taxon>
    </lineage>
</organism>
<reference evidence="2 3" key="1">
    <citation type="submission" date="2019-06" db="EMBL/GenBank/DDBJ databases">
        <title>Sequencing the genomes of 1000 actinobacteria strains.</title>
        <authorList>
            <person name="Klenk H.-P."/>
        </authorList>
    </citation>
    <scope>NUCLEOTIDE SEQUENCE [LARGE SCALE GENOMIC DNA]</scope>
    <source>
        <strain evidence="2 3">DSM 45456</strain>
    </source>
</reference>
<keyword evidence="1" id="KW-1133">Transmembrane helix</keyword>
<dbReference type="RefSeq" id="WP_141980882.1">
    <property type="nucleotide sequence ID" value="NZ_VFPP01000001.1"/>
</dbReference>
<dbReference type="EMBL" id="VFPP01000001">
    <property type="protein sequence ID" value="TQM83089.1"/>
    <property type="molecule type" value="Genomic_DNA"/>
</dbReference>
<keyword evidence="1" id="KW-0812">Transmembrane</keyword>
<evidence type="ECO:0000313" key="2">
    <source>
        <dbReference type="EMBL" id="TQM83089.1"/>
    </source>
</evidence>
<dbReference type="Proteomes" id="UP000316628">
    <property type="component" value="Unassembled WGS sequence"/>
</dbReference>
<evidence type="ECO:0000313" key="3">
    <source>
        <dbReference type="Proteomes" id="UP000316628"/>
    </source>
</evidence>
<name>A0A543JJQ3_9PSEU</name>
<evidence type="ECO:0000256" key="1">
    <source>
        <dbReference type="SAM" id="Phobius"/>
    </source>
</evidence>
<keyword evidence="3" id="KW-1185">Reference proteome</keyword>
<proteinExistence type="predicted"/>